<dbReference type="InterPro" id="IPR003959">
    <property type="entry name" value="ATPase_AAA_core"/>
</dbReference>
<dbReference type="AlphaFoldDB" id="A0A6J1SJU2"/>
<dbReference type="EC" id="3.6.4.10" evidence="2"/>
<feature type="domain" description="AAA+ ATPase" evidence="10">
    <location>
        <begin position="645"/>
        <end position="785"/>
    </location>
</feature>
<keyword evidence="7" id="KW-0067">ATP-binding</keyword>
<dbReference type="Gene3D" id="3.40.50.300">
    <property type="entry name" value="P-loop containing nucleotide triphosphate hydrolases"/>
    <property type="match status" value="2"/>
</dbReference>
<protein>
    <recommendedName>
        <fullName evidence="2">non-chaperonin molecular chaperone ATPase</fullName>
        <ecNumber evidence="2">3.6.4.10</ecNumber>
    </recommendedName>
</protein>
<proteinExistence type="inferred from homology"/>
<keyword evidence="3" id="KW-0963">Cytoplasm</keyword>
<evidence type="ECO:0000256" key="9">
    <source>
        <dbReference type="ARBA" id="ARBA00061477"/>
    </source>
</evidence>
<keyword evidence="6" id="KW-0378">Hydrolase</keyword>
<dbReference type="InterPro" id="IPR027417">
    <property type="entry name" value="P-loop_NTPase"/>
</dbReference>
<evidence type="ECO:0000313" key="11">
    <source>
        <dbReference type="Proteomes" id="UP000504606"/>
    </source>
</evidence>
<dbReference type="InterPro" id="IPR041569">
    <property type="entry name" value="AAA_lid_3"/>
</dbReference>
<dbReference type="CDD" id="cd19511">
    <property type="entry name" value="RecA-like_CDC48_r2-like"/>
    <property type="match status" value="1"/>
</dbReference>
<keyword evidence="4" id="KW-0677">Repeat</keyword>
<comment type="subcellular location">
    <subcellularLocation>
        <location evidence="1">Cytoplasm</location>
    </subcellularLocation>
</comment>
<dbReference type="SUPFAM" id="SSF52540">
    <property type="entry name" value="P-loop containing nucleoside triphosphate hydrolases"/>
    <property type="match status" value="2"/>
</dbReference>
<dbReference type="GeneID" id="113208288"/>
<dbReference type="GO" id="GO:0016887">
    <property type="term" value="F:ATP hydrolysis activity"/>
    <property type="evidence" value="ECO:0007669"/>
    <property type="project" value="InterPro"/>
</dbReference>
<dbReference type="Pfam" id="PF17862">
    <property type="entry name" value="AAA_lid_3"/>
    <property type="match status" value="2"/>
</dbReference>
<accession>A0A6J1SJU2</accession>
<dbReference type="InterPro" id="IPR050168">
    <property type="entry name" value="AAA_ATPase_domain"/>
</dbReference>
<keyword evidence="5" id="KW-0547">Nucleotide-binding</keyword>
<dbReference type="FunFam" id="3.40.50.300:FF:000012">
    <property type="entry name" value="Transitional endoplasmic reticulum ATPase"/>
    <property type="match status" value="1"/>
</dbReference>
<comment type="similarity">
    <text evidence="9">Belongs to the AAA ATPase family. AFG2 subfamily.</text>
</comment>
<dbReference type="PANTHER" id="PTHR23077:SF27">
    <property type="entry name" value="ATPASE FAMILY GENE 2 PROTEIN HOMOLOG A"/>
    <property type="match status" value="1"/>
</dbReference>
<evidence type="ECO:0000256" key="3">
    <source>
        <dbReference type="ARBA" id="ARBA00022490"/>
    </source>
</evidence>
<evidence type="ECO:0000256" key="1">
    <source>
        <dbReference type="ARBA" id="ARBA00004496"/>
    </source>
</evidence>
<dbReference type="FunFam" id="3.40.50.300:FF:000018">
    <property type="entry name" value="Cell division control 48"/>
    <property type="match status" value="1"/>
</dbReference>
<dbReference type="PROSITE" id="PS00674">
    <property type="entry name" value="AAA"/>
    <property type="match status" value="1"/>
</dbReference>
<evidence type="ECO:0000256" key="5">
    <source>
        <dbReference type="ARBA" id="ARBA00022741"/>
    </source>
</evidence>
<keyword evidence="11" id="KW-1185">Reference proteome</keyword>
<dbReference type="FunFam" id="1.10.8.60:FF:000069">
    <property type="entry name" value="spermatogenesis-associated protein 5 isoform X1"/>
    <property type="match status" value="1"/>
</dbReference>
<dbReference type="OrthoDB" id="27435at2759"/>
<dbReference type="InterPro" id="IPR003593">
    <property type="entry name" value="AAA+_ATPase"/>
</dbReference>
<dbReference type="Proteomes" id="UP000504606">
    <property type="component" value="Unplaced"/>
</dbReference>
<feature type="domain" description="AAA+ ATPase" evidence="10">
    <location>
        <begin position="382"/>
        <end position="520"/>
    </location>
</feature>
<dbReference type="GO" id="GO:0005737">
    <property type="term" value="C:cytoplasm"/>
    <property type="evidence" value="ECO:0007669"/>
    <property type="project" value="UniProtKB-SubCell"/>
</dbReference>
<evidence type="ECO:0000313" key="12">
    <source>
        <dbReference type="RefSeq" id="XP_026281018.1"/>
    </source>
</evidence>
<gene>
    <name evidence="12" type="primary">LOC113208288</name>
</gene>
<evidence type="ECO:0000256" key="6">
    <source>
        <dbReference type="ARBA" id="ARBA00022801"/>
    </source>
</evidence>
<dbReference type="Gene3D" id="1.10.8.60">
    <property type="match status" value="2"/>
</dbReference>
<dbReference type="Pfam" id="PF00004">
    <property type="entry name" value="AAA"/>
    <property type="match status" value="2"/>
</dbReference>
<evidence type="ECO:0000256" key="2">
    <source>
        <dbReference type="ARBA" id="ARBA00012554"/>
    </source>
</evidence>
<evidence type="ECO:0000256" key="8">
    <source>
        <dbReference type="ARBA" id="ARBA00023186"/>
    </source>
</evidence>
<dbReference type="GO" id="GO:0005524">
    <property type="term" value="F:ATP binding"/>
    <property type="evidence" value="ECO:0007669"/>
    <property type="project" value="UniProtKB-KW"/>
</dbReference>
<reference evidence="12" key="1">
    <citation type="submission" date="2025-08" db="UniProtKB">
        <authorList>
            <consortium name="RefSeq"/>
        </authorList>
    </citation>
    <scope>IDENTIFICATION</scope>
    <source>
        <tissue evidence="12">Whole organism</tissue>
    </source>
</reference>
<evidence type="ECO:0000256" key="7">
    <source>
        <dbReference type="ARBA" id="ARBA00022840"/>
    </source>
</evidence>
<dbReference type="PANTHER" id="PTHR23077">
    <property type="entry name" value="AAA-FAMILY ATPASE"/>
    <property type="match status" value="1"/>
</dbReference>
<dbReference type="InterPro" id="IPR003960">
    <property type="entry name" value="ATPase_AAA_CS"/>
</dbReference>
<sequence>MPPKTRSKSSPLWHRCEKCQVVLPSKDLNIHQEGSCPPQIESWTHGFIKKKVLYSWLGEVSSADSLPALPSEEIENMVFVSLSAIQLCGFFIGDPVLVEARGCLAIKSVWPTTEKTVTSVLLTKEGLEFANDLINAPVIVKKISCPIPPAQEVVVHVCNTSHPYGQQVADVLLILKHKYSGKYLKAGSKIQVPFYGRKLKFIVYEVKCLPTVNQTTSTINSPDALESITDNLQNMSFSDMQSGSEASCSTPVGKKSNFQLKRAFGSVSSTDTPVRRPFRNMLEDSYAGSSTEDSIDELSSTVDSFSESPTKEIPIFNSGFYHITHSTEWRIKDLDQDNKAEQSVPKKLIGTIGGLQQVINEVKEIMSLALNPSSSWQHGLRISKGVLLFGPSGTGKTMLAHALAQDSAASVHTLIGSELFSKVLGETDARLRSFFTKATSSGPAVIILDEIDSLCSKKNSSSGSELERRLVTTLCTLLDGLSSSNKKVFVIATTSRPDSVESSIRRPGRLDREIEVPVPTPEARFEILHELLKPVPHSLSETELLSVAQAAHGFVGADLASLVSQAGTYALKSSFENSSVTIRLVHVQWALARINPSAMREVLVDVPNVRWSDIGGQEDLKLKLKQAVEWPLSHPEAFERLGIKPPRGVLMFGPPGCSKTMIAKALATESKLNFLSIKGPELFSKWVGESERAVREVFRRARQVAPAIIFFDELDALGGERGSGGSGGGSNVQERVLAQLLTEMDGVTALGNVTVVAATNRPDRIDKALLRPGRLDRIVYVPLPDTNSRKQIFDIQLKKMPISDDLNVNDLVQKTEGYSGAEVLAVCHEAALKALEENISAQFVTQNHFDVALEIVTPRTPPSLLKLYNDYLNR</sequence>
<name>A0A6J1SJU2_FRAOC</name>
<evidence type="ECO:0000259" key="10">
    <source>
        <dbReference type="SMART" id="SM00382"/>
    </source>
</evidence>
<dbReference type="SMART" id="SM00382">
    <property type="entry name" value="AAA"/>
    <property type="match status" value="2"/>
</dbReference>
<organism evidence="11 12">
    <name type="scientific">Frankliniella occidentalis</name>
    <name type="common">Western flower thrips</name>
    <name type="synonym">Euthrips occidentalis</name>
    <dbReference type="NCBI Taxonomy" id="133901"/>
    <lineage>
        <taxon>Eukaryota</taxon>
        <taxon>Metazoa</taxon>
        <taxon>Ecdysozoa</taxon>
        <taxon>Arthropoda</taxon>
        <taxon>Hexapoda</taxon>
        <taxon>Insecta</taxon>
        <taxon>Pterygota</taxon>
        <taxon>Neoptera</taxon>
        <taxon>Paraneoptera</taxon>
        <taxon>Thysanoptera</taxon>
        <taxon>Terebrantia</taxon>
        <taxon>Thripoidea</taxon>
        <taxon>Thripidae</taxon>
        <taxon>Frankliniella</taxon>
    </lineage>
</organism>
<keyword evidence="8" id="KW-0143">Chaperone</keyword>
<dbReference type="KEGG" id="foc:113208288"/>
<evidence type="ECO:0000256" key="4">
    <source>
        <dbReference type="ARBA" id="ARBA00022737"/>
    </source>
</evidence>
<dbReference type="RefSeq" id="XP_026281018.1">
    <property type="nucleotide sequence ID" value="XM_026425233.2"/>
</dbReference>